<dbReference type="InterPro" id="IPR051055">
    <property type="entry name" value="PIF1_helicase"/>
</dbReference>
<dbReference type="EMBL" id="CAJOBS010009660">
    <property type="protein sequence ID" value="CAF4937142.1"/>
    <property type="molecule type" value="Genomic_DNA"/>
</dbReference>
<accession>A0A821X5W8</accession>
<dbReference type="GO" id="GO:0016787">
    <property type="term" value="F:hydrolase activity"/>
    <property type="evidence" value="ECO:0007669"/>
    <property type="project" value="UniProtKB-KW"/>
</dbReference>
<gene>
    <name evidence="3" type="ORF">TOA249_LOCUS33134</name>
</gene>
<feature type="domain" description="DNA helicase Pif1-like DEAD-box helicase" evidence="2">
    <location>
        <begin position="56"/>
        <end position="236"/>
    </location>
</feature>
<keyword evidence="1" id="KW-0547">Nucleotide-binding</keyword>
<dbReference type="InterPro" id="IPR027417">
    <property type="entry name" value="P-loop_NTPase"/>
</dbReference>
<keyword evidence="1" id="KW-0378">Hydrolase</keyword>
<dbReference type="Pfam" id="PF05970">
    <property type="entry name" value="PIF1"/>
    <property type="match status" value="1"/>
</dbReference>
<dbReference type="AlphaFoldDB" id="A0A821X5W8"/>
<evidence type="ECO:0000259" key="2">
    <source>
        <dbReference type="Pfam" id="PF05970"/>
    </source>
</evidence>
<dbReference type="GO" id="GO:0006310">
    <property type="term" value="P:DNA recombination"/>
    <property type="evidence" value="ECO:0007669"/>
    <property type="project" value="UniProtKB-KW"/>
</dbReference>
<evidence type="ECO:0000313" key="4">
    <source>
        <dbReference type="Proteomes" id="UP000663838"/>
    </source>
</evidence>
<dbReference type="PANTHER" id="PTHR47642">
    <property type="entry name" value="ATP-DEPENDENT DNA HELICASE"/>
    <property type="match status" value="1"/>
</dbReference>
<dbReference type="InterPro" id="IPR010285">
    <property type="entry name" value="DNA_helicase_pif1-like_DEAD"/>
</dbReference>
<dbReference type="EC" id="5.6.2.3" evidence="1"/>
<keyword evidence="1" id="KW-0227">DNA damage</keyword>
<keyword evidence="1" id="KW-0233">DNA recombination</keyword>
<proteinExistence type="inferred from homology"/>
<comment type="catalytic activity">
    <reaction evidence="1">
        <text>ATP + H2O = ADP + phosphate + H(+)</text>
        <dbReference type="Rhea" id="RHEA:13065"/>
        <dbReference type="ChEBI" id="CHEBI:15377"/>
        <dbReference type="ChEBI" id="CHEBI:15378"/>
        <dbReference type="ChEBI" id="CHEBI:30616"/>
        <dbReference type="ChEBI" id="CHEBI:43474"/>
        <dbReference type="ChEBI" id="CHEBI:456216"/>
        <dbReference type="EC" id="5.6.2.3"/>
    </reaction>
</comment>
<evidence type="ECO:0000313" key="3">
    <source>
        <dbReference type="EMBL" id="CAF4937142.1"/>
    </source>
</evidence>
<dbReference type="SUPFAM" id="SSF52540">
    <property type="entry name" value="P-loop containing nucleoside triphosphate hydrolases"/>
    <property type="match status" value="1"/>
</dbReference>
<evidence type="ECO:0000256" key="1">
    <source>
        <dbReference type="RuleBase" id="RU363044"/>
    </source>
</evidence>
<organism evidence="3 4">
    <name type="scientific">Rotaria socialis</name>
    <dbReference type="NCBI Taxonomy" id="392032"/>
    <lineage>
        <taxon>Eukaryota</taxon>
        <taxon>Metazoa</taxon>
        <taxon>Spiralia</taxon>
        <taxon>Gnathifera</taxon>
        <taxon>Rotifera</taxon>
        <taxon>Eurotatoria</taxon>
        <taxon>Bdelloidea</taxon>
        <taxon>Philodinida</taxon>
        <taxon>Philodinidae</taxon>
        <taxon>Rotaria</taxon>
    </lineage>
</organism>
<dbReference type="GO" id="GO:0006281">
    <property type="term" value="P:DNA repair"/>
    <property type="evidence" value="ECO:0007669"/>
    <property type="project" value="UniProtKB-KW"/>
</dbReference>
<protein>
    <recommendedName>
        <fullName evidence="1">ATP-dependent DNA helicase</fullName>
        <ecNumber evidence="1">5.6.2.3</ecNumber>
    </recommendedName>
</protein>
<dbReference type="PANTHER" id="PTHR47642:SF5">
    <property type="entry name" value="ATP-DEPENDENT DNA HELICASE"/>
    <property type="match status" value="1"/>
</dbReference>
<reference evidence="3" key="1">
    <citation type="submission" date="2021-02" db="EMBL/GenBank/DDBJ databases">
        <authorList>
            <person name="Nowell W R."/>
        </authorList>
    </citation>
    <scope>NUCLEOTIDE SEQUENCE</scope>
</reference>
<keyword evidence="1" id="KW-0234">DNA repair</keyword>
<comment type="caution">
    <text evidence="3">The sequence shown here is derived from an EMBL/GenBank/DDBJ whole genome shotgun (WGS) entry which is preliminary data.</text>
</comment>
<comment type="cofactor">
    <cofactor evidence="1">
        <name>Mg(2+)</name>
        <dbReference type="ChEBI" id="CHEBI:18420"/>
    </cofactor>
</comment>
<sequence length="286" mass="32069">MDDTLDLNAAKDAVITVVNPNTYNKNIFENYGSILPVVSITTKFPTQKKIADKFTLNREQRAAFMIITSHLDGGSRCRTGDNSGQLIMCVPGCGGTGKSQLMRALTKYFLVTKTTQMVRKLAPTGIAAAEIGGMAIHSFLGEQRNSSKPRTIKAGDLKLEKEWRLIEYFLIDEMSMVGLTLLANLNRIISGAKHVDPQIPFGGVNVIFFGDYLQYRPVYDASLHTDFPLLSKKKSTKLPTEKEIQQRVARSLILQINCVVKLTQQMRTEDIRYLQLLERLRHGQCN</sequence>
<comment type="similarity">
    <text evidence="1">Belongs to the helicase family.</text>
</comment>
<dbReference type="GO" id="GO:0005524">
    <property type="term" value="F:ATP binding"/>
    <property type="evidence" value="ECO:0007669"/>
    <property type="project" value="UniProtKB-KW"/>
</dbReference>
<dbReference type="Gene3D" id="3.40.50.300">
    <property type="entry name" value="P-loop containing nucleotide triphosphate hydrolases"/>
    <property type="match status" value="1"/>
</dbReference>
<dbReference type="GO" id="GO:0043139">
    <property type="term" value="F:5'-3' DNA helicase activity"/>
    <property type="evidence" value="ECO:0007669"/>
    <property type="project" value="UniProtKB-EC"/>
</dbReference>
<keyword evidence="1" id="KW-0067">ATP-binding</keyword>
<name>A0A821X5W8_9BILA</name>
<dbReference type="Proteomes" id="UP000663838">
    <property type="component" value="Unassembled WGS sequence"/>
</dbReference>
<keyword evidence="1" id="KW-0347">Helicase</keyword>
<dbReference type="GO" id="GO:0000723">
    <property type="term" value="P:telomere maintenance"/>
    <property type="evidence" value="ECO:0007669"/>
    <property type="project" value="InterPro"/>
</dbReference>